<dbReference type="InterPro" id="IPR029044">
    <property type="entry name" value="Nucleotide-diphossugar_trans"/>
</dbReference>
<reference evidence="2 3" key="1">
    <citation type="submission" date="2019-03" db="EMBL/GenBank/DDBJ databases">
        <title>Genomic Encyclopedia of Archaeal and Bacterial Type Strains, Phase II (KMG-II): from individual species to whole genera.</title>
        <authorList>
            <person name="Goeker M."/>
        </authorList>
    </citation>
    <scope>NUCLEOTIDE SEQUENCE [LARGE SCALE GENOMIC DNA]</scope>
    <source>
        <strain evidence="2 3">DSM 27697</strain>
    </source>
</reference>
<sequence>MNDSPLVSIIVPVFNASESLEHSVNSLLNQSYRYLEIILINDASTDSSISLMKKLADKDSRVVLINLPVNVGVHGARIAGLSQANGEWIGFLDSDDYARPSMFMNMVRAACYSQADIIVCGSDRVDTQRRIIANKISFKKSKAFKENVFEDFCSFRFGTGSLWNKIYKKNVIKSITEITFPWRQEINEDMIVNVMCFLKAKSVYVLSDILHEYVYRAESVTSEMSNPFAFTQLLKAYLLSAHIVGDLDVSKLPYIADLYRTQFSWPEYKINDLELLEDFSEEFKVSLDIFPQAKSIILPMVIARPDIDISFKQAVRIAYKRVKIRLLNLLPTIKE</sequence>
<dbReference type="Gene3D" id="3.90.550.10">
    <property type="entry name" value="Spore Coat Polysaccharide Biosynthesis Protein SpsA, Chain A"/>
    <property type="match status" value="1"/>
</dbReference>
<evidence type="ECO:0000313" key="3">
    <source>
        <dbReference type="Proteomes" id="UP000294546"/>
    </source>
</evidence>
<dbReference type="Pfam" id="PF00535">
    <property type="entry name" value="Glycos_transf_2"/>
    <property type="match status" value="1"/>
</dbReference>
<protein>
    <submittedName>
        <fullName evidence="2">Glycosyl transferase family 2</fullName>
    </submittedName>
</protein>
<dbReference type="GO" id="GO:0016758">
    <property type="term" value="F:hexosyltransferase activity"/>
    <property type="evidence" value="ECO:0007669"/>
    <property type="project" value="UniProtKB-ARBA"/>
</dbReference>
<dbReference type="PANTHER" id="PTHR22916">
    <property type="entry name" value="GLYCOSYLTRANSFERASE"/>
    <property type="match status" value="1"/>
</dbReference>
<dbReference type="OrthoDB" id="9801954at2"/>
<dbReference type="InterPro" id="IPR001173">
    <property type="entry name" value="Glyco_trans_2-like"/>
</dbReference>
<evidence type="ECO:0000313" key="2">
    <source>
        <dbReference type="EMBL" id="TCK07540.1"/>
    </source>
</evidence>
<dbReference type="Proteomes" id="UP000294546">
    <property type="component" value="Unassembled WGS sequence"/>
</dbReference>
<dbReference type="RefSeq" id="WP_132292349.1">
    <property type="nucleotide sequence ID" value="NZ_SMFU01000008.1"/>
</dbReference>
<feature type="domain" description="Glycosyltransferase 2-like" evidence="1">
    <location>
        <begin position="8"/>
        <end position="160"/>
    </location>
</feature>
<evidence type="ECO:0000259" key="1">
    <source>
        <dbReference type="Pfam" id="PF00535"/>
    </source>
</evidence>
<name>A0A4R1GK06_9GAMM</name>
<organism evidence="2 3">
    <name type="scientific">Marinobacterium mangrovicola</name>
    <dbReference type="NCBI Taxonomy" id="1476959"/>
    <lineage>
        <taxon>Bacteria</taxon>
        <taxon>Pseudomonadati</taxon>
        <taxon>Pseudomonadota</taxon>
        <taxon>Gammaproteobacteria</taxon>
        <taxon>Oceanospirillales</taxon>
        <taxon>Oceanospirillaceae</taxon>
        <taxon>Marinobacterium</taxon>
    </lineage>
</organism>
<dbReference type="SUPFAM" id="SSF53448">
    <property type="entry name" value="Nucleotide-diphospho-sugar transferases"/>
    <property type="match status" value="1"/>
</dbReference>
<keyword evidence="2" id="KW-0808">Transferase</keyword>
<dbReference type="AlphaFoldDB" id="A0A4R1GK06"/>
<keyword evidence="3" id="KW-1185">Reference proteome</keyword>
<proteinExistence type="predicted"/>
<accession>A0A4R1GK06</accession>
<comment type="caution">
    <text evidence="2">The sequence shown here is derived from an EMBL/GenBank/DDBJ whole genome shotgun (WGS) entry which is preliminary data.</text>
</comment>
<dbReference type="PANTHER" id="PTHR22916:SF3">
    <property type="entry name" value="UDP-GLCNAC:BETAGAL BETA-1,3-N-ACETYLGLUCOSAMINYLTRANSFERASE-LIKE PROTEIN 1"/>
    <property type="match status" value="1"/>
</dbReference>
<gene>
    <name evidence="2" type="ORF">CLV83_2411</name>
</gene>
<dbReference type="EMBL" id="SMFU01000008">
    <property type="protein sequence ID" value="TCK07540.1"/>
    <property type="molecule type" value="Genomic_DNA"/>
</dbReference>